<proteinExistence type="predicted"/>
<gene>
    <name evidence="1" type="ORF">TNIN_391731</name>
</gene>
<dbReference type="Proteomes" id="UP000886998">
    <property type="component" value="Unassembled WGS sequence"/>
</dbReference>
<name>A0A8X6MLC5_9ARAC</name>
<evidence type="ECO:0000313" key="2">
    <source>
        <dbReference type="Proteomes" id="UP000886998"/>
    </source>
</evidence>
<dbReference type="AlphaFoldDB" id="A0A8X6MLC5"/>
<comment type="caution">
    <text evidence="1">The sequence shown here is derived from an EMBL/GenBank/DDBJ whole genome shotgun (WGS) entry which is preliminary data.</text>
</comment>
<organism evidence="1 2">
    <name type="scientific">Trichonephila inaurata madagascariensis</name>
    <dbReference type="NCBI Taxonomy" id="2747483"/>
    <lineage>
        <taxon>Eukaryota</taxon>
        <taxon>Metazoa</taxon>
        <taxon>Ecdysozoa</taxon>
        <taxon>Arthropoda</taxon>
        <taxon>Chelicerata</taxon>
        <taxon>Arachnida</taxon>
        <taxon>Araneae</taxon>
        <taxon>Araneomorphae</taxon>
        <taxon>Entelegynae</taxon>
        <taxon>Araneoidea</taxon>
        <taxon>Nephilidae</taxon>
        <taxon>Trichonephila</taxon>
        <taxon>Trichonephila inaurata</taxon>
    </lineage>
</organism>
<evidence type="ECO:0000313" key="1">
    <source>
        <dbReference type="EMBL" id="GFS62334.1"/>
    </source>
</evidence>
<accession>A0A8X6MLC5</accession>
<reference evidence="1" key="1">
    <citation type="submission" date="2020-08" db="EMBL/GenBank/DDBJ databases">
        <title>Multicomponent nature underlies the extraordinary mechanical properties of spider dragline silk.</title>
        <authorList>
            <person name="Kono N."/>
            <person name="Nakamura H."/>
            <person name="Mori M."/>
            <person name="Yoshida Y."/>
            <person name="Ohtoshi R."/>
            <person name="Malay A.D."/>
            <person name="Moran D.A.P."/>
            <person name="Tomita M."/>
            <person name="Numata K."/>
            <person name="Arakawa K."/>
        </authorList>
    </citation>
    <scope>NUCLEOTIDE SEQUENCE</scope>
</reference>
<dbReference type="OrthoDB" id="6753189at2759"/>
<protein>
    <submittedName>
        <fullName evidence="1">Uncharacterized protein</fullName>
    </submittedName>
</protein>
<dbReference type="EMBL" id="BMAV01027795">
    <property type="protein sequence ID" value="GFS62334.1"/>
    <property type="molecule type" value="Genomic_DNA"/>
</dbReference>
<sequence>MHLTSGAARQVYENLCPDRRIPQHQRFAQVYCNLCEHGSLRNNLHDTGRRQLTRTFNAEERILQSFEDNPNTSTRDIVQQYGVFQSKVWRIVQEYILAICKGCGF</sequence>
<keyword evidence="2" id="KW-1185">Reference proteome</keyword>